<comment type="caution">
    <text evidence="7">The sequence shown here is derived from an EMBL/GenBank/DDBJ whole genome shotgun (WGS) entry which is preliminary data.</text>
</comment>
<dbReference type="Pfam" id="PF02518">
    <property type="entry name" value="HATPase_c"/>
    <property type="match status" value="1"/>
</dbReference>
<dbReference type="Gene3D" id="3.30.565.10">
    <property type="entry name" value="Histidine kinase-like ATPase, C-terminal domain"/>
    <property type="match status" value="1"/>
</dbReference>
<dbReference type="InterPro" id="IPR017205">
    <property type="entry name" value="Sig_transdc_His_kinase_ChrS"/>
</dbReference>
<dbReference type="AlphaFoldDB" id="A0A1J7BIC7"/>
<keyword evidence="2" id="KW-0418">Kinase</keyword>
<dbReference type="GO" id="GO:0016020">
    <property type="term" value="C:membrane"/>
    <property type="evidence" value="ECO:0007669"/>
    <property type="project" value="InterPro"/>
</dbReference>
<protein>
    <recommendedName>
        <fullName evidence="9">Oxygen sensor histidine kinase NreB</fullName>
    </recommendedName>
</protein>
<evidence type="ECO:0000256" key="3">
    <source>
        <dbReference type="ARBA" id="ARBA00023012"/>
    </source>
</evidence>
<organism evidence="7 8">
    <name type="scientific">Mangrovactinospora gilvigrisea</name>
    <dbReference type="NCBI Taxonomy" id="1428644"/>
    <lineage>
        <taxon>Bacteria</taxon>
        <taxon>Bacillati</taxon>
        <taxon>Actinomycetota</taxon>
        <taxon>Actinomycetes</taxon>
        <taxon>Kitasatosporales</taxon>
        <taxon>Streptomycetaceae</taxon>
        <taxon>Mangrovactinospora</taxon>
    </lineage>
</organism>
<gene>
    <name evidence="7" type="ORF">BIV57_06255</name>
</gene>
<dbReference type="PIRSF" id="PIRSF037434">
    <property type="entry name" value="STHK_ChrS"/>
    <property type="match status" value="1"/>
</dbReference>
<dbReference type="Pfam" id="PF07730">
    <property type="entry name" value="HisKA_3"/>
    <property type="match status" value="1"/>
</dbReference>
<feature type="transmembrane region" description="Helical" evidence="4">
    <location>
        <begin position="29"/>
        <end position="48"/>
    </location>
</feature>
<dbReference type="GO" id="GO:0000155">
    <property type="term" value="F:phosphorelay sensor kinase activity"/>
    <property type="evidence" value="ECO:0007669"/>
    <property type="project" value="InterPro"/>
</dbReference>
<evidence type="ECO:0000259" key="5">
    <source>
        <dbReference type="Pfam" id="PF02518"/>
    </source>
</evidence>
<feature type="domain" description="Histidine kinase/HSP90-like ATPase" evidence="5">
    <location>
        <begin position="275"/>
        <end position="366"/>
    </location>
</feature>
<dbReference type="EMBL" id="MLCF01000025">
    <property type="protein sequence ID" value="OIV38341.1"/>
    <property type="molecule type" value="Genomic_DNA"/>
</dbReference>
<keyword evidence="4" id="KW-0472">Membrane</keyword>
<dbReference type="InterPro" id="IPR036890">
    <property type="entry name" value="HATPase_C_sf"/>
</dbReference>
<feature type="domain" description="Signal transduction histidine kinase subgroup 3 dimerisation and phosphoacceptor" evidence="6">
    <location>
        <begin position="163"/>
        <end position="230"/>
    </location>
</feature>
<evidence type="ECO:0000313" key="8">
    <source>
        <dbReference type="Proteomes" id="UP000243342"/>
    </source>
</evidence>
<evidence type="ECO:0000259" key="6">
    <source>
        <dbReference type="Pfam" id="PF07730"/>
    </source>
</evidence>
<proteinExistence type="predicted"/>
<sequence>MHAAFFLLLAASASRYVARHGTGEADGPLVLGLTLGLAALYAVGVAAWEPLRHAGRAGRIVWLVAVIAAWVVLVLIAPAYAWCAIPLGFVCLEVLPVAAIPAAAGVLVAAVIAGQVRIADPVEPSLFLGPLAFAAMTVAVVLELRRRGAAEAEARHRAGAAAERERLSREIHDTLAQNLTSVQLLLTAADRAWPLPGDEGPARTHVRMAEATVGDGLAEARRFVRALAPPRDLESGSLPDALRRLAARVSAEAGLDARVQVDGEPRPLPSAVEGALLRTAQGALANVRDHAAARTAVLTLGYHPDRVTLDVRDDGVGFDGPPSAAAGPGRGHGLPGLRARLAEVDGELIVESASGEGTAVAAVVPL</sequence>
<dbReference type="Proteomes" id="UP000243342">
    <property type="component" value="Unassembled WGS sequence"/>
</dbReference>
<evidence type="ECO:0008006" key="9">
    <source>
        <dbReference type="Google" id="ProtNLM"/>
    </source>
</evidence>
<feature type="transmembrane region" description="Helical" evidence="4">
    <location>
        <begin position="60"/>
        <end position="81"/>
    </location>
</feature>
<evidence type="ECO:0000256" key="1">
    <source>
        <dbReference type="ARBA" id="ARBA00022679"/>
    </source>
</evidence>
<dbReference type="PANTHER" id="PTHR24421:SF62">
    <property type="entry name" value="SENSORY TRANSDUCTION HISTIDINE KINASE"/>
    <property type="match status" value="1"/>
</dbReference>
<dbReference type="SUPFAM" id="SSF55874">
    <property type="entry name" value="ATPase domain of HSP90 chaperone/DNA topoisomerase II/histidine kinase"/>
    <property type="match status" value="1"/>
</dbReference>
<evidence type="ECO:0000313" key="7">
    <source>
        <dbReference type="EMBL" id="OIV38341.1"/>
    </source>
</evidence>
<dbReference type="CDD" id="cd16917">
    <property type="entry name" value="HATPase_UhpB-NarQ-NarX-like"/>
    <property type="match status" value="1"/>
</dbReference>
<dbReference type="InterPro" id="IPR003594">
    <property type="entry name" value="HATPase_dom"/>
</dbReference>
<dbReference type="STRING" id="1428644.BIV57_06255"/>
<keyword evidence="4" id="KW-0812">Transmembrane</keyword>
<accession>A0A1J7BIC7</accession>
<keyword evidence="8" id="KW-1185">Reference proteome</keyword>
<dbReference type="InterPro" id="IPR011712">
    <property type="entry name" value="Sig_transdc_His_kin_sub3_dim/P"/>
</dbReference>
<dbReference type="GO" id="GO:0046983">
    <property type="term" value="F:protein dimerization activity"/>
    <property type="evidence" value="ECO:0007669"/>
    <property type="project" value="InterPro"/>
</dbReference>
<keyword evidence="3" id="KW-0902">Two-component regulatory system</keyword>
<feature type="transmembrane region" description="Helical" evidence="4">
    <location>
        <begin position="87"/>
        <end position="113"/>
    </location>
</feature>
<dbReference type="InterPro" id="IPR050482">
    <property type="entry name" value="Sensor_HK_TwoCompSys"/>
</dbReference>
<feature type="transmembrane region" description="Helical" evidence="4">
    <location>
        <begin position="125"/>
        <end position="142"/>
    </location>
</feature>
<keyword evidence="1" id="KW-0808">Transferase</keyword>
<keyword evidence="4" id="KW-1133">Transmembrane helix</keyword>
<dbReference type="Gene3D" id="1.20.5.1930">
    <property type="match status" value="1"/>
</dbReference>
<dbReference type="PANTHER" id="PTHR24421">
    <property type="entry name" value="NITRATE/NITRITE SENSOR PROTEIN NARX-RELATED"/>
    <property type="match status" value="1"/>
</dbReference>
<reference evidence="7 8" key="1">
    <citation type="submission" date="2016-10" db="EMBL/GenBank/DDBJ databases">
        <title>Genome sequence of Streptomyces gilvigriseus MUSC 26.</title>
        <authorList>
            <person name="Lee L.-H."/>
            <person name="Ser H.-L."/>
        </authorList>
    </citation>
    <scope>NUCLEOTIDE SEQUENCE [LARGE SCALE GENOMIC DNA]</scope>
    <source>
        <strain evidence="7 8">MUSC 26</strain>
    </source>
</reference>
<name>A0A1J7BIC7_9ACTN</name>
<evidence type="ECO:0000256" key="2">
    <source>
        <dbReference type="ARBA" id="ARBA00022777"/>
    </source>
</evidence>
<evidence type="ECO:0000256" key="4">
    <source>
        <dbReference type="SAM" id="Phobius"/>
    </source>
</evidence>